<proteinExistence type="predicted"/>
<dbReference type="GeneID" id="61190278"/>
<dbReference type="OrthoDB" id="8657476at2"/>
<sequence>MNEDLEKKLEPFFWIEYKGGVSLGLSAGSFKKEIFDTRKDEGFEGNGYDWGSLARVFLNEKMPELKGEINLDPEAEMFSAYSKNAMALQKFALGFRAMCDDDEMMSNLFSQVEID</sequence>
<dbReference type="KEGG" id="lwe:lwe2357"/>
<dbReference type="eggNOG" id="COG0457">
    <property type="taxonomic scope" value="Bacteria"/>
</dbReference>
<dbReference type="EMBL" id="AM263198">
    <property type="protein sequence ID" value="CAK21775.1"/>
    <property type="molecule type" value="Genomic_DNA"/>
</dbReference>
<evidence type="ECO:0000313" key="2">
    <source>
        <dbReference type="Proteomes" id="UP000000779"/>
    </source>
</evidence>
<dbReference type="HOGENOM" id="CLU_148462_0_0_9"/>
<evidence type="ECO:0000313" key="1">
    <source>
        <dbReference type="EMBL" id="CAK21775.1"/>
    </source>
</evidence>
<dbReference type="InterPro" id="IPR028956">
    <property type="entry name" value="Imm51"/>
</dbReference>
<organism evidence="1 2">
    <name type="scientific">Listeria welshimeri serovar 6b (strain ATCC 35897 / DSM 20650 / CCUG 15529 / CIP 8149 / NCTC 11857 / SLCC 5334 / V8)</name>
    <dbReference type="NCBI Taxonomy" id="386043"/>
    <lineage>
        <taxon>Bacteria</taxon>
        <taxon>Bacillati</taxon>
        <taxon>Bacillota</taxon>
        <taxon>Bacilli</taxon>
        <taxon>Bacillales</taxon>
        <taxon>Listeriaceae</taxon>
        <taxon>Listeria</taxon>
    </lineage>
</organism>
<reference evidence="1 2" key="1">
    <citation type="journal article" date="2006" name="J. Bacteriol.">
        <title>Whole-genome sequence of Listeria welshimeri reveals common steps in genome reduction with Listeria innocua as compared to Listeria monocytogenes.</title>
        <authorList>
            <person name="Hain T."/>
            <person name="Steinweg C."/>
            <person name="Kuenne C.T."/>
            <person name="Billion A."/>
            <person name="Ghai R."/>
            <person name="Chatterjee S.S."/>
            <person name="Domann E."/>
            <person name="Kaerst U."/>
            <person name="Goesmann A."/>
            <person name="Bekel T."/>
            <person name="Bartels D."/>
            <person name="Kaiser O."/>
            <person name="Meyer F."/>
            <person name="Puehler A."/>
            <person name="Weisshaar B."/>
            <person name="Wehland J."/>
            <person name="Liang C."/>
            <person name="Dandekar T."/>
            <person name="Lampidis R."/>
            <person name="Kreft J."/>
            <person name="Goebel W."/>
            <person name="Chakraborty T."/>
        </authorList>
    </citation>
    <scope>NUCLEOTIDE SEQUENCE [LARGE SCALE GENOMIC DNA]</scope>
    <source>
        <strain evidence="2">ATCC 35897 / DSM 20650 / CIP 8149 / NCTC 11857 / SLCC 5334 / V8</strain>
    </source>
</reference>
<name>A0AL93_LISW6</name>
<dbReference type="Pfam" id="PF15595">
    <property type="entry name" value="Imm51"/>
    <property type="match status" value="1"/>
</dbReference>
<accession>A0AL93</accession>
<dbReference type="RefSeq" id="WP_011703099.1">
    <property type="nucleotide sequence ID" value="NC_008555.1"/>
</dbReference>
<evidence type="ECO:0008006" key="3">
    <source>
        <dbReference type="Google" id="ProtNLM"/>
    </source>
</evidence>
<gene>
    <name evidence="1" type="ordered locus">lwe2357</name>
</gene>
<dbReference type="Proteomes" id="UP000000779">
    <property type="component" value="Chromosome"/>
</dbReference>
<dbReference type="AlphaFoldDB" id="A0AL93"/>
<protein>
    <recommendedName>
        <fullName evidence="3">Immunity protein 51</fullName>
    </recommendedName>
</protein>